<dbReference type="InterPro" id="IPR050522">
    <property type="entry name" value="Ribosomal_protein_eL43"/>
</dbReference>
<proteinExistence type="inferred from homology"/>
<dbReference type="GO" id="GO:0003735">
    <property type="term" value="F:structural constituent of ribosome"/>
    <property type="evidence" value="ECO:0007669"/>
    <property type="project" value="InterPro"/>
</dbReference>
<evidence type="ECO:0000256" key="4">
    <source>
        <dbReference type="SAM" id="MobiDB-lite"/>
    </source>
</evidence>
<organism evidence="5">
    <name type="scientific">Ostreococcus tauri</name>
    <name type="common">Marine green alga</name>
    <dbReference type="NCBI Taxonomy" id="70448"/>
    <lineage>
        <taxon>Eukaryota</taxon>
        <taxon>Viridiplantae</taxon>
        <taxon>Chlorophyta</taxon>
        <taxon>Mamiellophyceae</taxon>
        <taxon>Mamiellales</taxon>
        <taxon>Bathycoccaceae</taxon>
        <taxon>Ostreococcus</taxon>
    </lineage>
</organism>
<gene>
    <name evidence="5" type="ORF">BE221DRAFT_188276</name>
</gene>
<name>A0A1Y5IK80_OSTTA</name>
<protein>
    <submittedName>
        <fullName evidence="5">Ribosomal L37ae protein family-domain-containing protein</fullName>
    </submittedName>
</protein>
<feature type="region of interest" description="Disordered" evidence="4">
    <location>
        <begin position="27"/>
        <end position="73"/>
    </location>
</feature>
<evidence type="ECO:0000256" key="1">
    <source>
        <dbReference type="ARBA" id="ARBA00008672"/>
    </source>
</evidence>
<reference evidence="5" key="1">
    <citation type="submission" date="2017-04" db="EMBL/GenBank/DDBJ databases">
        <title>Population genomics of picophytoplankton unveils novel chromosome hypervariability.</title>
        <authorList>
            <consortium name="DOE Joint Genome Institute"/>
            <person name="Blanc-Mathieu R."/>
            <person name="Krasovec M."/>
            <person name="Hebrard M."/>
            <person name="Yau S."/>
            <person name="Desgranges E."/>
            <person name="Martin J."/>
            <person name="Schackwitz W."/>
            <person name="Kuo A."/>
            <person name="Salin G."/>
            <person name="Donnadieu C."/>
            <person name="Desdevises Y."/>
            <person name="Sanchez-Ferandin S."/>
            <person name="Moreau H."/>
            <person name="Rivals E."/>
            <person name="Grigoriev I.V."/>
            <person name="Grimsley N."/>
            <person name="Eyre-Walker A."/>
            <person name="Piganeau G."/>
        </authorList>
    </citation>
    <scope>NUCLEOTIDE SEQUENCE [LARGE SCALE GENOMIC DNA]</scope>
    <source>
        <strain evidence="5">RCC 1115</strain>
    </source>
</reference>
<dbReference type="GO" id="GO:1990904">
    <property type="term" value="C:ribonucleoprotein complex"/>
    <property type="evidence" value="ECO:0007669"/>
    <property type="project" value="UniProtKB-KW"/>
</dbReference>
<dbReference type="Pfam" id="PF01780">
    <property type="entry name" value="Ribosomal_L37ae"/>
    <property type="match status" value="1"/>
</dbReference>
<dbReference type="Proteomes" id="UP000195557">
    <property type="component" value="Unassembled WGS sequence"/>
</dbReference>
<dbReference type="InterPro" id="IPR002674">
    <property type="entry name" value="Ribosomal_eL43"/>
</dbReference>
<dbReference type="AlphaFoldDB" id="A0A1Y5IK80"/>
<dbReference type="InterPro" id="IPR011332">
    <property type="entry name" value="Ribosomal_zn-bd"/>
</dbReference>
<dbReference type="GO" id="GO:0006412">
    <property type="term" value="P:translation"/>
    <property type="evidence" value="ECO:0007669"/>
    <property type="project" value="InterPro"/>
</dbReference>
<sequence>MAKRTKKVGTSTRSFDARAWTTRSKRPVGSVLGLGDDDLDEDARSERRGGMARRRKDRDSNHGNHSRKAHASSRVNANSTLTYCSFSICAGIVGKYGTRYGASLRKVVKKTEVSQHSKFFCDFCGKYGMKRQAVGIWCCKGCNKTKAGGAYSLNTGGSVTVRSTIRRLREATEK</sequence>
<dbReference type="EMBL" id="KZ155771">
    <property type="protein sequence ID" value="OUS49067.1"/>
    <property type="molecule type" value="Genomic_DNA"/>
</dbReference>
<evidence type="ECO:0000256" key="3">
    <source>
        <dbReference type="ARBA" id="ARBA00023274"/>
    </source>
</evidence>
<feature type="region of interest" description="Disordered" evidence="4">
    <location>
        <begin position="1"/>
        <end position="20"/>
    </location>
</feature>
<evidence type="ECO:0000256" key="2">
    <source>
        <dbReference type="ARBA" id="ARBA00022980"/>
    </source>
</evidence>
<dbReference type="GO" id="GO:0005840">
    <property type="term" value="C:ribosome"/>
    <property type="evidence" value="ECO:0007669"/>
    <property type="project" value="UniProtKB-KW"/>
</dbReference>
<comment type="similarity">
    <text evidence="1">Belongs to the eukaryotic ribosomal protein eL43 family.</text>
</comment>
<keyword evidence="3" id="KW-0687">Ribonucleoprotein</keyword>
<dbReference type="SUPFAM" id="SSF57829">
    <property type="entry name" value="Zn-binding ribosomal proteins"/>
    <property type="match status" value="1"/>
</dbReference>
<dbReference type="PANTHER" id="PTHR48129">
    <property type="entry name" value="60S RIBOSOMAL PROTEIN L37A"/>
    <property type="match status" value="1"/>
</dbReference>
<evidence type="ECO:0000313" key="5">
    <source>
        <dbReference type="EMBL" id="OUS49067.1"/>
    </source>
</evidence>
<accession>A0A1Y5IK80</accession>
<dbReference type="Gene3D" id="2.20.25.30">
    <property type="match status" value="1"/>
</dbReference>
<dbReference type="PANTHER" id="PTHR48129:SF1">
    <property type="entry name" value="LARGE RIBOSOMAL SUBUNIT PROTEIN EL43"/>
    <property type="match status" value="1"/>
</dbReference>
<dbReference type="InterPro" id="IPR011331">
    <property type="entry name" value="Ribosomal_eL37/eL43"/>
</dbReference>
<keyword evidence="2" id="KW-0689">Ribosomal protein</keyword>